<sequence>MDYLKKAIWGPDPKEQHRKCKALVRKNSRSLEKSIRENQALMKKTETFIKQSAKKNDVKSVKTYAREMYMIKKMQTRLYKSKAQLDSVGMQIDESFAMANLQKNMKMSTGIMQDVNSLVKLPALTHTMRELEQELMKSGIINDMVGDTIDTIDEMEAEDDEEVEEEVNKIVSEFTTEKLGKVGALPHTKLEASPEPEPVVEDDEHVLNEMRERLKALQS</sequence>
<reference evidence="1" key="1">
    <citation type="journal article" date="2014" name="Genome Announc.">
        <title>Genome sequence of the yeast Cyberlindnera fabianii (Hansenula fabianii).</title>
        <authorList>
            <person name="Freel K.C."/>
            <person name="Sarilar V."/>
            <person name="Neuveglise C."/>
            <person name="Devillers H."/>
            <person name="Friedrich A."/>
            <person name="Schacherer J."/>
        </authorList>
    </citation>
    <scope>NUCLEOTIDE SEQUENCE</scope>
    <source>
        <strain evidence="1">YJS4271</strain>
    </source>
</reference>
<dbReference type="EMBL" id="LK052886">
    <property type="protein sequence ID" value="CDR37132.1"/>
    <property type="molecule type" value="Genomic_DNA"/>
</dbReference>
<accession>A0A061AHV3</accession>
<dbReference type="PhylomeDB" id="A0A061AHV3"/>
<dbReference type="AlphaFoldDB" id="A0A061AHV3"/>
<dbReference type="InterPro" id="IPR005024">
    <property type="entry name" value="Snf7_fam"/>
</dbReference>
<protein>
    <submittedName>
        <fullName evidence="1">CYFA0S01e07712g1_1</fullName>
    </submittedName>
</protein>
<name>A0A061AHV3_CYBFA</name>
<gene>
    <name evidence="1" type="ORF">CYFA0S_01e07712g</name>
</gene>
<dbReference type="VEuPathDB" id="FungiDB:BON22_0497"/>
<dbReference type="Gene3D" id="6.10.140.1230">
    <property type="match status" value="1"/>
</dbReference>
<dbReference type="OrthoDB" id="2329734at2759"/>
<evidence type="ECO:0000313" key="1">
    <source>
        <dbReference type="EMBL" id="CDR37132.1"/>
    </source>
</evidence>
<organism evidence="1">
    <name type="scientific">Cyberlindnera fabianii</name>
    <name type="common">Yeast</name>
    <name type="synonym">Hansenula fabianii</name>
    <dbReference type="NCBI Taxonomy" id="36022"/>
    <lineage>
        <taxon>Eukaryota</taxon>
        <taxon>Fungi</taxon>
        <taxon>Dikarya</taxon>
        <taxon>Ascomycota</taxon>
        <taxon>Saccharomycotina</taxon>
        <taxon>Saccharomycetes</taxon>
        <taxon>Phaffomycetales</taxon>
        <taxon>Phaffomycetaceae</taxon>
        <taxon>Cyberlindnera</taxon>
    </lineage>
</organism>
<dbReference type="PANTHER" id="PTHR10476">
    <property type="entry name" value="CHARGED MULTIVESICULAR BODY PROTEIN"/>
    <property type="match status" value="1"/>
</dbReference>
<proteinExistence type="predicted"/>
<dbReference type="Pfam" id="PF03357">
    <property type="entry name" value="Snf7"/>
    <property type="match status" value="1"/>
</dbReference>
<dbReference type="GO" id="GO:0007034">
    <property type="term" value="P:vacuolar transport"/>
    <property type="evidence" value="ECO:0007669"/>
    <property type="project" value="InterPro"/>
</dbReference>